<protein>
    <submittedName>
        <fullName evidence="5">FadR family transcriptional regulator</fullName>
    </submittedName>
</protein>
<gene>
    <name evidence="5" type="ORF">CLG85_009145</name>
</gene>
<dbReference type="Gene3D" id="1.10.10.10">
    <property type="entry name" value="Winged helix-like DNA-binding domain superfamily/Winged helix DNA-binding domain"/>
    <property type="match status" value="1"/>
</dbReference>
<keyword evidence="6" id="KW-1185">Reference proteome</keyword>
<name>A0ABT2KK31_9RHOB</name>
<organism evidence="5 6">
    <name type="scientific">Alloyangia mangrovi</name>
    <dbReference type="NCBI Taxonomy" id="1779329"/>
    <lineage>
        <taxon>Bacteria</taxon>
        <taxon>Pseudomonadati</taxon>
        <taxon>Pseudomonadota</taxon>
        <taxon>Alphaproteobacteria</taxon>
        <taxon>Rhodobacterales</taxon>
        <taxon>Roseobacteraceae</taxon>
        <taxon>Alloyangia</taxon>
    </lineage>
</organism>
<dbReference type="SMART" id="SM00895">
    <property type="entry name" value="FCD"/>
    <property type="match status" value="1"/>
</dbReference>
<dbReference type="EMBL" id="NTHN02000013">
    <property type="protein sequence ID" value="MCT4370476.1"/>
    <property type="molecule type" value="Genomic_DNA"/>
</dbReference>
<dbReference type="CDD" id="cd07377">
    <property type="entry name" value="WHTH_GntR"/>
    <property type="match status" value="1"/>
</dbReference>
<dbReference type="SUPFAM" id="SSF46785">
    <property type="entry name" value="Winged helix' DNA-binding domain"/>
    <property type="match status" value="1"/>
</dbReference>
<evidence type="ECO:0000256" key="1">
    <source>
        <dbReference type="ARBA" id="ARBA00023015"/>
    </source>
</evidence>
<dbReference type="Proteomes" id="UP000217448">
    <property type="component" value="Unassembled WGS sequence"/>
</dbReference>
<evidence type="ECO:0000313" key="6">
    <source>
        <dbReference type="Proteomes" id="UP000217448"/>
    </source>
</evidence>
<proteinExistence type="predicted"/>
<dbReference type="PANTHER" id="PTHR43537">
    <property type="entry name" value="TRANSCRIPTIONAL REGULATOR, GNTR FAMILY"/>
    <property type="match status" value="1"/>
</dbReference>
<dbReference type="PROSITE" id="PS50949">
    <property type="entry name" value="HTH_GNTR"/>
    <property type="match status" value="1"/>
</dbReference>
<dbReference type="RefSeq" id="WP_176476705.1">
    <property type="nucleotide sequence ID" value="NZ_NTHN02000013.1"/>
</dbReference>
<dbReference type="Gene3D" id="1.20.120.530">
    <property type="entry name" value="GntR ligand-binding domain-like"/>
    <property type="match status" value="1"/>
</dbReference>
<dbReference type="PANTHER" id="PTHR43537:SF45">
    <property type="entry name" value="GNTR FAMILY REGULATORY PROTEIN"/>
    <property type="match status" value="1"/>
</dbReference>
<dbReference type="InterPro" id="IPR036390">
    <property type="entry name" value="WH_DNA-bd_sf"/>
</dbReference>
<evidence type="ECO:0000259" key="4">
    <source>
        <dbReference type="PROSITE" id="PS50949"/>
    </source>
</evidence>
<dbReference type="InterPro" id="IPR000524">
    <property type="entry name" value="Tscrpt_reg_HTH_GntR"/>
</dbReference>
<dbReference type="SMART" id="SM00345">
    <property type="entry name" value="HTH_GNTR"/>
    <property type="match status" value="1"/>
</dbReference>
<evidence type="ECO:0000313" key="5">
    <source>
        <dbReference type="EMBL" id="MCT4370476.1"/>
    </source>
</evidence>
<keyword evidence="3" id="KW-0804">Transcription</keyword>
<dbReference type="PRINTS" id="PR00035">
    <property type="entry name" value="HTHGNTR"/>
</dbReference>
<dbReference type="SUPFAM" id="SSF48008">
    <property type="entry name" value="GntR ligand-binding domain-like"/>
    <property type="match status" value="1"/>
</dbReference>
<dbReference type="Pfam" id="PF00392">
    <property type="entry name" value="GntR"/>
    <property type="match status" value="1"/>
</dbReference>
<comment type="caution">
    <text evidence="5">The sequence shown here is derived from an EMBL/GenBank/DDBJ whole genome shotgun (WGS) entry which is preliminary data.</text>
</comment>
<keyword evidence="1" id="KW-0805">Transcription regulation</keyword>
<keyword evidence="2" id="KW-0238">DNA-binding</keyword>
<evidence type="ECO:0000256" key="3">
    <source>
        <dbReference type="ARBA" id="ARBA00023163"/>
    </source>
</evidence>
<dbReference type="InterPro" id="IPR008920">
    <property type="entry name" value="TF_FadR/GntR_C"/>
</dbReference>
<accession>A0ABT2KK31</accession>
<dbReference type="InterPro" id="IPR011711">
    <property type="entry name" value="GntR_C"/>
</dbReference>
<dbReference type="InterPro" id="IPR036388">
    <property type="entry name" value="WH-like_DNA-bd_sf"/>
</dbReference>
<dbReference type="Pfam" id="PF07729">
    <property type="entry name" value="FCD"/>
    <property type="match status" value="1"/>
</dbReference>
<feature type="domain" description="HTH gntR-type" evidence="4">
    <location>
        <begin position="12"/>
        <end position="82"/>
    </location>
</feature>
<reference evidence="6" key="1">
    <citation type="submission" date="2023-07" db="EMBL/GenBank/DDBJ databases">
        <title>Yangia mangrovi SAOS 153D genome.</title>
        <authorList>
            <person name="Verma A."/>
            <person name="Pal Y."/>
            <person name="Sundharam S."/>
            <person name="Bisht B."/>
            <person name="Srinivasan K."/>
        </authorList>
    </citation>
    <scope>NUCLEOTIDE SEQUENCE [LARGE SCALE GENOMIC DNA]</scope>
    <source>
        <strain evidence="6">SAOS 153D</strain>
    </source>
</reference>
<sequence>MSDVERGRTTRRSRPVRVAEAIKDWVVEKGLMPGDRLPGEAEMIAHFGMSKGTIREAMRLLQAQGLVVTKTGPGGGSFVGEVSTDRARALLANYFYFRNVSIDDIYQLRVALEPEVAAALAGKLDAEQLARLEAIMADYAHPAADAEEERAQHIASLRFHACLAEFSDNALLSFFIGFMARILTDLTVYKKLYSQPNEELWKRGRAYQLKLIAALRAGDAEAARGIMRDHMLMARRMMEDQEAVVMKRFIAE</sequence>
<evidence type="ECO:0000256" key="2">
    <source>
        <dbReference type="ARBA" id="ARBA00023125"/>
    </source>
</evidence>